<comment type="caution">
    <text evidence="1">The sequence shown here is derived from an EMBL/GenBank/DDBJ whole genome shotgun (WGS) entry which is preliminary data.</text>
</comment>
<proteinExistence type="predicted"/>
<reference evidence="1 2" key="1">
    <citation type="submission" date="2024-02" db="EMBL/GenBank/DDBJ databases">
        <title>Discinaceae phylogenomics.</title>
        <authorList>
            <person name="Dirks A.C."/>
            <person name="James T.Y."/>
        </authorList>
    </citation>
    <scope>NUCLEOTIDE SEQUENCE [LARGE SCALE GENOMIC DNA]</scope>
    <source>
        <strain evidence="1 2">ACD0624</strain>
    </source>
</reference>
<dbReference type="Proteomes" id="UP001447188">
    <property type="component" value="Unassembled WGS sequence"/>
</dbReference>
<evidence type="ECO:0000313" key="2">
    <source>
        <dbReference type="Proteomes" id="UP001447188"/>
    </source>
</evidence>
<sequence>MAIGCLVCNEVFNSHKSFNEHIIQFISELLLVSGVATPSTDQSHAIDMIIEALRAHWTEEGGLLNSAPENTARRAGLVEFAKHVGQQFGKGHGDPTPSALFVFNVTSSNRVMVSFDIHSNTTLAEAIAATVMHEQSVFHASVDNLVQVASERFSFVGNHGVSIDDVQWQKLKRSVES</sequence>
<dbReference type="EMBL" id="JBBBZM010000015">
    <property type="protein sequence ID" value="KAL0639013.1"/>
    <property type="molecule type" value="Genomic_DNA"/>
</dbReference>
<evidence type="ECO:0000313" key="1">
    <source>
        <dbReference type="EMBL" id="KAL0639013.1"/>
    </source>
</evidence>
<gene>
    <name evidence="1" type="ORF">Q9L58_001894</name>
</gene>
<organism evidence="1 2">
    <name type="scientific">Discina gigas</name>
    <dbReference type="NCBI Taxonomy" id="1032678"/>
    <lineage>
        <taxon>Eukaryota</taxon>
        <taxon>Fungi</taxon>
        <taxon>Dikarya</taxon>
        <taxon>Ascomycota</taxon>
        <taxon>Pezizomycotina</taxon>
        <taxon>Pezizomycetes</taxon>
        <taxon>Pezizales</taxon>
        <taxon>Discinaceae</taxon>
        <taxon>Discina</taxon>
    </lineage>
</organism>
<name>A0ABR3GSW1_9PEZI</name>
<keyword evidence="2" id="KW-1185">Reference proteome</keyword>
<protein>
    <submittedName>
        <fullName evidence="1">Uncharacterized protein</fullName>
    </submittedName>
</protein>
<accession>A0ABR3GSW1</accession>